<name>A0A381XX69_9ZZZZ</name>
<evidence type="ECO:0000313" key="1">
    <source>
        <dbReference type="EMBL" id="SVA69305.1"/>
    </source>
</evidence>
<proteinExistence type="predicted"/>
<reference evidence="1" key="1">
    <citation type="submission" date="2018-05" db="EMBL/GenBank/DDBJ databases">
        <authorList>
            <person name="Lanie J.A."/>
            <person name="Ng W.-L."/>
            <person name="Kazmierczak K.M."/>
            <person name="Andrzejewski T.M."/>
            <person name="Davidsen T.M."/>
            <person name="Wayne K.J."/>
            <person name="Tettelin H."/>
            <person name="Glass J.I."/>
            <person name="Rusch D."/>
            <person name="Podicherti R."/>
            <person name="Tsui H.-C.T."/>
            <person name="Winkler M.E."/>
        </authorList>
    </citation>
    <scope>NUCLEOTIDE SEQUENCE</scope>
</reference>
<gene>
    <name evidence="1" type="ORF">METZ01_LOCUS122159</name>
</gene>
<sequence length="31" mass="3625">MITFIQPHLIVIWDTSTEELISVIREKVEAL</sequence>
<organism evidence="1">
    <name type="scientific">marine metagenome</name>
    <dbReference type="NCBI Taxonomy" id="408172"/>
    <lineage>
        <taxon>unclassified sequences</taxon>
        <taxon>metagenomes</taxon>
        <taxon>ecological metagenomes</taxon>
    </lineage>
</organism>
<accession>A0A381XX69</accession>
<dbReference type="AlphaFoldDB" id="A0A381XX69"/>
<dbReference type="EMBL" id="UINC01016690">
    <property type="protein sequence ID" value="SVA69305.1"/>
    <property type="molecule type" value="Genomic_DNA"/>
</dbReference>
<protein>
    <submittedName>
        <fullName evidence="1">Uncharacterized protein</fullName>
    </submittedName>
</protein>